<gene>
    <name evidence="2" type="ORF">BDV40DRAFT_276759</name>
</gene>
<sequence length="137" mass="15193">MVGAASLNSTRLATNPVLDQVHTTSVPDPEKRSRSVSNRKEVPQRIKKIEENGAVGIEKTEAAALVWSKNALWATYAWYTISLFSQSFGLHEESIANDRGHLLGSGYPVSCWCFILRLADYNSVPLVLSILGRFVSW</sequence>
<feature type="region of interest" description="Disordered" evidence="1">
    <location>
        <begin position="18"/>
        <end position="42"/>
    </location>
</feature>
<evidence type="ECO:0000256" key="1">
    <source>
        <dbReference type="SAM" id="MobiDB-lite"/>
    </source>
</evidence>
<dbReference type="Proteomes" id="UP000326950">
    <property type="component" value="Unassembled WGS sequence"/>
</dbReference>
<organism evidence="2 3">
    <name type="scientific">Aspergillus tamarii</name>
    <dbReference type="NCBI Taxonomy" id="41984"/>
    <lineage>
        <taxon>Eukaryota</taxon>
        <taxon>Fungi</taxon>
        <taxon>Dikarya</taxon>
        <taxon>Ascomycota</taxon>
        <taxon>Pezizomycotina</taxon>
        <taxon>Eurotiomycetes</taxon>
        <taxon>Eurotiomycetidae</taxon>
        <taxon>Eurotiales</taxon>
        <taxon>Aspergillaceae</taxon>
        <taxon>Aspergillus</taxon>
        <taxon>Aspergillus subgen. Circumdati</taxon>
    </lineage>
</organism>
<dbReference type="EMBL" id="ML738705">
    <property type="protein sequence ID" value="KAE8158059.1"/>
    <property type="molecule type" value="Genomic_DNA"/>
</dbReference>
<name>A0A5N6UHH1_ASPTM</name>
<accession>A0A5N6UHH1</accession>
<proteinExistence type="predicted"/>
<keyword evidence="3" id="KW-1185">Reference proteome</keyword>
<protein>
    <recommendedName>
        <fullName evidence="4">Major facilitator superfamily domain-containing protein</fullName>
    </recommendedName>
</protein>
<dbReference type="AlphaFoldDB" id="A0A5N6UHH1"/>
<evidence type="ECO:0000313" key="3">
    <source>
        <dbReference type="Proteomes" id="UP000326950"/>
    </source>
</evidence>
<evidence type="ECO:0000313" key="2">
    <source>
        <dbReference type="EMBL" id="KAE8158059.1"/>
    </source>
</evidence>
<evidence type="ECO:0008006" key="4">
    <source>
        <dbReference type="Google" id="ProtNLM"/>
    </source>
</evidence>
<feature type="compositionally biased region" description="Basic and acidic residues" evidence="1">
    <location>
        <begin position="28"/>
        <end position="42"/>
    </location>
</feature>
<dbReference type="OrthoDB" id="10574068at2759"/>
<reference evidence="2 3" key="1">
    <citation type="submission" date="2019-04" db="EMBL/GenBank/DDBJ databases">
        <title>Friends and foes A comparative genomics study of 23 Aspergillus species from section Flavi.</title>
        <authorList>
            <consortium name="DOE Joint Genome Institute"/>
            <person name="Kjaerbolling I."/>
            <person name="Vesth T."/>
            <person name="Frisvad J.C."/>
            <person name="Nybo J.L."/>
            <person name="Theobald S."/>
            <person name="Kildgaard S."/>
            <person name="Isbrandt T."/>
            <person name="Kuo A."/>
            <person name="Sato A."/>
            <person name="Lyhne E.K."/>
            <person name="Kogle M.E."/>
            <person name="Wiebenga A."/>
            <person name="Kun R.S."/>
            <person name="Lubbers R.J."/>
            <person name="Makela M.R."/>
            <person name="Barry K."/>
            <person name="Chovatia M."/>
            <person name="Clum A."/>
            <person name="Daum C."/>
            <person name="Haridas S."/>
            <person name="He G."/>
            <person name="LaButti K."/>
            <person name="Lipzen A."/>
            <person name="Mondo S."/>
            <person name="Riley R."/>
            <person name="Salamov A."/>
            <person name="Simmons B.A."/>
            <person name="Magnuson J.K."/>
            <person name="Henrissat B."/>
            <person name="Mortensen U.H."/>
            <person name="Larsen T.O."/>
            <person name="Devries R.P."/>
            <person name="Grigoriev I.V."/>
            <person name="Machida M."/>
            <person name="Baker S.E."/>
            <person name="Andersen M.R."/>
        </authorList>
    </citation>
    <scope>NUCLEOTIDE SEQUENCE [LARGE SCALE GENOMIC DNA]</scope>
    <source>
        <strain evidence="2 3">CBS 117626</strain>
    </source>
</reference>